<dbReference type="EMBL" id="JYDL01000086">
    <property type="protein sequence ID" value="KRX17535.1"/>
    <property type="molecule type" value="Genomic_DNA"/>
</dbReference>
<accession>A0A0V0RSX5</accession>
<gene>
    <name evidence="1" type="ORF">T07_6205</name>
</gene>
<protein>
    <submittedName>
        <fullName evidence="1">Uncharacterized protein</fullName>
    </submittedName>
</protein>
<dbReference type="Proteomes" id="UP000054630">
    <property type="component" value="Unassembled WGS sequence"/>
</dbReference>
<reference evidence="1 2" key="1">
    <citation type="submission" date="2015-01" db="EMBL/GenBank/DDBJ databases">
        <title>Evolution of Trichinella species and genotypes.</title>
        <authorList>
            <person name="Korhonen P.K."/>
            <person name="Edoardo P."/>
            <person name="Giuseppe L.R."/>
            <person name="Gasser R.B."/>
        </authorList>
    </citation>
    <scope>NUCLEOTIDE SEQUENCE [LARGE SCALE GENOMIC DNA]</scope>
    <source>
        <strain evidence="1">ISS37</strain>
    </source>
</reference>
<dbReference type="AlphaFoldDB" id="A0A0V0RSX5"/>
<comment type="caution">
    <text evidence="1">The sequence shown here is derived from an EMBL/GenBank/DDBJ whole genome shotgun (WGS) entry which is preliminary data.</text>
</comment>
<name>A0A0V0RSX5_9BILA</name>
<evidence type="ECO:0000313" key="1">
    <source>
        <dbReference type="EMBL" id="KRX17535.1"/>
    </source>
</evidence>
<keyword evidence="2" id="KW-1185">Reference proteome</keyword>
<sequence length="106" mass="12125">MYALHGILYCNAIQKDEIDNFVISKLSATGIYLYKMNEAICEQLVCSFCVSLASRVFTSEIAATFNVTYYKQKFPERKMPNTSCVRFTQLKQMQLMLGVTLTLSKK</sequence>
<proteinExistence type="predicted"/>
<organism evidence="1 2">
    <name type="scientific">Trichinella nelsoni</name>
    <dbReference type="NCBI Taxonomy" id="6336"/>
    <lineage>
        <taxon>Eukaryota</taxon>
        <taxon>Metazoa</taxon>
        <taxon>Ecdysozoa</taxon>
        <taxon>Nematoda</taxon>
        <taxon>Enoplea</taxon>
        <taxon>Dorylaimia</taxon>
        <taxon>Trichinellida</taxon>
        <taxon>Trichinellidae</taxon>
        <taxon>Trichinella</taxon>
    </lineage>
</organism>
<evidence type="ECO:0000313" key="2">
    <source>
        <dbReference type="Proteomes" id="UP000054630"/>
    </source>
</evidence>